<keyword evidence="1" id="KW-0812">Transmembrane</keyword>
<protein>
    <submittedName>
        <fullName evidence="2">Uncharacterized protein</fullName>
    </submittedName>
</protein>
<keyword evidence="1" id="KW-0472">Membrane</keyword>
<organism evidence="2 3">
    <name type="scientific">Gemmata palustris</name>
    <dbReference type="NCBI Taxonomy" id="2822762"/>
    <lineage>
        <taxon>Bacteria</taxon>
        <taxon>Pseudomonadati</taxon>
        <taxon>Planctomycetota</taxon>
        <taxon>Planctomycetia</taxon>
        <taxon>Gemmatales</taxon>
        <taxon>Gemmataceae</taxon>
        <taxon>Gemmata</taxon>
    </lineage>
</organism>
<proteinExistence type="predicted"/>
<feature type="transmembrane region" description="Helical" evidence="1">
    <location>
        <begin position="12"/>
        <end position="33"/>
    </location>
</feature>
<keyword evidence="1" id="KW-1133">Transmembrane helix</keyword>
<name>A0ABS5C445_9BACT</name>
<dbReference type="Proteomes" id="UP000676565">
    <property type="component" value="Unassembled WGS sequence"/>
</dbReference>
<keyword evidence="3" id="KW-1185">Reference proteome</keyword>
<sequence>MFGIFGLGGPEILILVCCATVPVGAAGIAFAVIRLSAQKAKRDDFDDETDDQ</sequence>
<comment type="caution">
    <text evidence="2">The sequence shown here is derived from an EMBL/GenBank/DDBJ whole genome shotgun (WGS) entry which is preliminary data.</text>
</comment>
<evidence type="ECO:0000256" key="1">
    <source>
        <dbReference type="SAM" id="Phobius"/>
    </source>
</evidence>
<accession>A0ABS5C445</accession>
<reference evidence="2 3" key="1">
    <citation type="submission" date="2021-04" db="EMBL/GenBank/DDBJ databases">
        <authorList>
            <person name="Ivanova A."/>
        </authorList>
    </citation>
    <scope>NUCLEOTIDE SEQUENCE [LARGE SCALE GENOMIC DNA]</scope>
    <source>
        <strain evidence="2 3">G18</strain>
    </source>
</reference>
<dbReference type="RefSeq" id="WP_210663120.1">
    <property type="nucleotide sequence ID" value="NZ_JAGKQQ010000002.1"/>
</dbReference>
<evidence type="ECO:0000313" key="3">
    <source>
        <dbReference type="Proteomes" id="UP000676565"/>
    </source>
</evidence>
<evidence type="ECO:0000313" key="2">
    <source>
        <dbReference type="EMBL" id="MBP3960764.1"/>
    </source>
</evidence>
<gene>
    <name evidence="2" type="ORF">J8F10_36550</name>
</gene>
<dbReference type="EMBL" id="JAGKQQ010000002">
    <property type="protein sequence ID" value="MBP3960764.1"/>
    <property type="molecule type" value="Genomic_DNA"/>
</dbReference>